<dbReference type="PANTHER" id="PTHR43777:SF1">
    <property type="entry name" value="MOLYBDENUM COFACTOR CYTIDYLYLTRANSFERASE"/>
    <property type="match status" value="1"/>
</dbReference>
<dbReference type="RefSeq" id="WP_186446606.1">
    <property type="nucleotide sequence ID" value="NZ_VIVN01000015.1"/>
</dbReference>
<comment type="caution">
    <text evidence="2">The sequence shown here is derived from an EMBL/GenBank/DDBJ whole genome shotgun (WGS) entry which is preliminary data.</text>
</comment>
<accession>A0A561CQ68</accession>
<organism evidence="2 3">
    <name type="scientific">Neobacillus bataviensis</name>
    <dbReference type="NCBI Taxonomy" id="220685"/>
    <lineage>
        <taxon>Bacteria</taxon>
        <taxon>Bacillati</taxon>
        <taxon>Bacillota</taxon>
        <taxon>Bacilli</taxon>
        <taxon>Bacillales</taxon>
        <taxon>Bacillaceae</taxon>
        <taxon>Neobacillus</taxon>
    </lineage>
</organism>
<keyword evidence="3" id="KW-1185">Reference proteome</keyword>
<dbReference type="AlphaFoldDB" id="A0A561CQ68"/>
<dbReference type="EMBL" id="VIVN01000015">
    <property type="protein sequence ID" value="TWD93373.1"/>
    <property type="molecule type" value="Genomic_DNA"/>
</dbReference>
<dbReference type="SUPFAM" id="SSF53448">
    <property type="entry name" value="Nucleotide-diphospho-sugar transferases"/>
    <property type="match status" value="1"/>
</dbReference>
<dbReference type="Gene3D" id="3.90.550.10">
    <property type="entry name" value="Spore Coat Polysaccharide Biosynthesis Protein SpsA, Chain A"/>
    <property type="match status" value="1"/>
</dbReference>
<evidence type="ECO:0000313" key="3">
    <source>
        <dbReference type="Proteomes" id="UP000319671"/>
    </source>
</evidence>
<reference evidence="2 3" key="1">
    <citation type="submission" date="2019-06" db="EMBL/GenBank/DDBJ databases">
        <title>Sorghum-associated microbial communities from plants grown in Nebraska, USA.</title>
        <authorList>
            <person name="Schachtman D."/>
        </authorList>
    </citation>
    <scope>NUCLEOTIDE SEQUENCE [LARGE SCALE GENOMIC DNA]</scope>
    <source>
        <strain evidence="2 3">2482</strain>
    </source>
</reference>
<keyword evidence="2" id="KW-0548">Nucleotidyltransferase</keyword>
<dbReference type="Proteomes" id="UP000319671">
    <property type="component" value="Unassembled WGS sequence"/>
</dbReference>
<dbReference type="GO" id="GO:0016779">
    <property type="term" value="F:nucleotidyltransferase activity"/>
    <property type="evidence" value="ECO:0007669"/>
    <property type="project" value="UniProtKB-KW"/>
</dbReference>
<protein>
    <submittedName>
        <fullName evidence="2">Molybdenum cofactor cytidylyltransferase</fullName>
    </submittedName>
</protein>
<gene>
    <name evidence="2" type="ORF">FB550_11510</name>
</gene>
<keyword evidence="2" id="KW-0808">Transferase</keyword>
<proteinExistence type="predicted"/>
<dbReference type="PANTHER" id="PTHR43777">
    <property type="entry name" value="MOLYBDENUM COFACTOR CYTIDYLYLTRANSFERASE"/>
    <property type="match status" value="1"/>
</dbReference>
<feature type="domain" description="MobA-like NTP transferase" evidence="1">
    <location>
        <begin position="3"/>
        <end position="163"/>
    </location>
</feature>
<dbReference type="InterPro" id="IPR025877">
    <property type="entry name" value="MobA-like_NTP_Trfase"/>
</dbReference>
<name>A0A561CQ68_9BACI</name>
<evidence type="ECO:0000259" key="1">
    <source>
        <dbReference type="Pfam" id="PF12804"/>
    </source>
</evidence>
<dbReference type="Pfam" id="PF12804">
    <property type="entry name" value="NTP_transf_3"/>
    <property type="match status" value="1"/>
</dbReference>
<sequence length="204" mass="22947">MEAIVLAAGYSSRANAFKMTLPLGQMSVLELTISKFEGVCSKVIVVAGFKAELIEEEIANICHKNAFSFQIRFVYNEDFHKGMFSSIQKGCNEISASSFFLTPGDCPLVKKETVQLLAEHKGNVVIPSFRYKGGHPIRLSKQVKQEILETNPESNLRAVLNGYEREYMNVDDPGVIMDVDTLEDYQKAIHYCVPSHNQNPFRYS</sequence>
<dbReference type="InterPro" id="IPR029044">
    <property type="entry name" value="Nucleotide-diphossugar_trans"/>
</dbReference>
<dbReference type="CDD" id="cd04182">
    <property type="entry name" value="GT_2_like_f"/>
    <property type="match status" value="1"/>
</dbReference>
<evidence type="ECO:0000313" key="2">
    <source>
        <dbReference type="EMBL" id="TWD93373.1"/>
    </source>
</evidence>